<dbReference type="PANTHER" id="PTHR34276:SF1">
    <property type="entry name" value="MINI-RIBONUCLEASE 3"/>
    <property type="match status" value="1"/>
</dbReference>
<evidence type="ECO:0000256" key="3">
    <source>
        <dbReference type="ARBA" id="ARBA00022801"/>
    </source>
</evidence>
<evidence type="ECO:0000259" key="5">
    <source>
        <dbReference type="Pfam" id="PF00636"/>
    </source>
</evidence>
<evidence type="ECO:0000256" key="4">
    <source>
        <dbReference type="SAM" id="MobiDB-lite"/>
    </source>
</evidence>
<dbReference type="Proteomes" id="UP001140206">
    <property type="component" value="Chromosome 1"/>
</dbReference>
<sequence>MNGLGNWRRYWRRCFPLGFRRTCLQFGTETEISLQYPKEHPKIILNPAIAMATTASSLFLVRASWDTCPTPKPLRVPSKPSPKPPPPPRVPTIVSPVPSPAQSSTVLLERDAKPLSSQFGKEEEKFMGFERWWLPAAPKVKKPRSTYNAVSLAYLGDCIYELYARRHFLYPPLSINEYNERVMKVVRCESQDILLKKLQKEDYLTEKERDVLRWGKNIMTNKSKTRKRAGAAVYSRASSLETLIGYLYLTNVARLEELMFRLGFSVGTSSQSISDELRSSFQKNSQQVPEVSAPDATTT</sequence>
<dbReference type="InterPro" id="IPR036389">
    <property type="entry name" value="RNase_III_sf"/>
</dbReference>
<feature type="region of interest" description="Disordered" evidence="4">
    <location>
        <begin position="71"/>
        <end position="100"/>
    </location>
</feature>
<reference evidence="6" key="1">
    <citation type="submission" date="2022-08" db="EMBL/GenBank/DDBJ databases">
        <authorList>
            <person name="Marques A."/>
        </authorList>
    </citation>
    <scope>NUCLEOTIDE SEQUENCE</scope>
    <source>
        <strain evidence="6">RhyPub2mFocal</strain>
        <tissue evidence="6">Leaves</tissue>
    </source>
</reference>
<dbReference type="InterPro" id="IPR000999">
    <property type="entry name" value="RNase_III_dom"/>
</dbReference>
<dbReference type="Pfam" id="PF00636">
    <property type="entry name" value="Ribonuclease_3"/>
    <property type="match status" value="1"/>
</dbReference>
<feature type="domain" description="RNase III" evidence="5">
    <location>
        <begin position="151"/>
        <end position="251"/>
    </location>
</feature>
<dbReference type="GO" id="GO:0006396">
    <property type="term" value="P:RNA processing"/>
    <property type="evidence" value="ECO:0007669"/>
    <property type="project" value="InterPro"/>
</dbReference>
<proteinExistence type="inferred from homology"/>
<dbReference type="Gene3D" id="1.10.1520.10">
    <property type="entry name" value="Ribonuclease III domain"/>
    <property type="match status" value="1"/>
</dbReference>
<keyword evidence="7" id="KW-1185">Reference proteome</keyword>
<dbReference type="EMBL" id="JAMFTS010000001">
    <property type="protein sequence ID" value="KAJ4818700.1"/>
    <property type="molecule type" value="Genomic_DNA"/>
</dbReference>
<dbReference type="CDD" id="cd00593">
    <property type="entry name" value="RIBOc"/>
    <property type="match status" value="1"/>
</dbReference>
<feature type="compositionally biased region" description="Pro residues" evidence="4">
    <location>
        <begin position="71"/>
        <end position="90"/>
    </location>
</feature>
<accession>A0AAV8HSF8</accession>
<keyword evidence="3" id="KW-0378">Hydrolase</keyword>
<gene>
    <name evidence="6" type="ORF">LUZ62_031266</name>
</gene>
<evidence type="ECO:0000313" key="6">
    <source>
        <dbReference type="EMBL" id="KAJ4818700.1"/>
    </source>
</evidence>
<organism evidence="6 7">
    <name type="scientific">Rhynchospora pubera</name>
    <dbReference type="NCBI Taxonomy" id="906938"/>
    <lineage>
        <taxon>Eukaryota</taxon>
        <taxon>Viridiplantae</taxon>
        <taxon>Streptophyta</taxon>
        <taxon>Embryophyta</taxon>
        <taxon>Tracheophyta</taxon>
        <taxon>Spermatophyta</taxon>
        <taxon>Magnoliopsida</taxon>
        <taxon>Liliopsida</taxon>
        <taxon>Poales</taxon>
        <taxon>Cyperaceae</taxon>
        <taxon>Cyperoideae</taxon>
        <taxon>Rhynchosporeae</taxon>
        <taxon>Rhynchospora</taxon>
    </lineage>
</organism>
<feature type="region of interest" description="Disordered" evidence="4">
    <location>
        <begin position="277"/>
        <end position="299"/>
    </location>
</feature>
<dbReference type="InterPro" id="IPR008226">
    <property type="entry name" value="Mini3_fam"/>
</dbReference>
<dbReference type="PANTHER" id="PTHR34276">
    <property type="entry name" value="MINI-RIBONUCLEASE 3"/>
    <property type="match status" value="1"/>
</dbReference>
<dbReference type="AlphaFoldDB" id="A0AAV8HSF8"/>
<evidence type="ECO:0000256" key="1">
    <source>
        <dbReference type="ARBA" id="ARBA00022722"/>
    </source>
</evidence>
<dbReference type="SUPFAM" id="SSF69065">
    <property type="entry name" value="RNase III domain-like"/>
    <property type="match status" value="1"/>
</dbReference>
<dbReference type="HAMAP" id="MF_01468">
    <property type="entry name" value="RNase_Mini_III"/>
    <property type="match status" value="1"/>
</dbReference>
<dbReference type="GO" id="GO:0004525">
    <property type="term" value="F:ribonuclease III activity"/>
    <property type="evidence" value="ECO:0007669"/>
    <property type="project" value="InterPro"/>
</dbReference>
<comment type="caution">
    <text evidence="6">The sequence shown here is derived from an EMBL/GenBank/DDBJ whole genome shotgun (WGS) entry which is preliminary data.</text>
</comment>
<keyword evidence="1" id="KW-0540">Nuclease</keyword>
<evidence type="ECO:0000256" key="2">
    <source>
        <dbReference type="ARBA" id="ARBA00022759"/>
    </source>
</evidence>
<evidence type="ECO:0000313" key="7">
    <source>
        <dbReference type="Proteomes" id="UP001140206"/>
    </source>
</evidence>
<keyword evidence="2" id="KW-0255">Endonuclease</keyword>
<protein>
    <submittedName>
        <fullName evidence="6">Mini-ribonuclease 3</fullName>
    </submittedName>
</protein>
<name>A0AAV8HSF8_9POAL</name>